<keyword evidence="3" id="KW-0732">Signal</keyword>
<dbReference type="AlphaFoldDB" id="A0A2S1LEN1"/>
<sequence length="595" mass="67552">MKKHIYKKLFVAVALTLSISGCQKDWLDETNPNIISTDNFWKNTKDLQTGLTAVYKGFASPKNHALIQELARTDLAWANGYQRPANSNPYYLQIFTNAEQPINDKWAANYTTIFRANQVILAAERIIPTLTVATDIDFANKILAQARFFRGFHYFNLYHSFNGGVLPIFDDVPVSEADFYRPMQTAENVKKFFLADLEYAVKNLPAAWTGKDKGRASAGAAEALIGQTYLYENNFTEAAPYFKRVIDNYGYKLMPNIGSNFTTMDELNDESILEISYATGYTDNYNNYDSRDVASSAGLQLQFTGAPGTYFGAVVANWLIKEYRNDVMDTKDERNYVIDKTTGNKRLRKFSLRTSWSVAVVDDVDMPYYLRAETGQAAIFNVNMTCFWRKHTNWDLTRGENILSPGKTRSGINERLIRLGGIQLQYAECLLEMGDVDGALVQINKIRKRSGLQLLGLINSGEFPANDHDNVVYTKESLTKHLRYKEYPLELSAEGYGCERNVDLRRWNVKLDRFKELAARRYYSKEFVTKDEMGATVTRWGSIVVEVPAGDPLANSTWNEFQEAAKNYNAAAHAYFPLPNGEIITNPKLYEIVGN</sequence>
<comment type="similarity">
    <text evidence="2">Belongs to the SusD family.</text>
</comment>
<name>A0A2S1LEN1_9FLAO</name>
<dbReference type="InterPro" id="IPR011990">
    <property type="entry name" value="TPR-like_helical_dom_sf"/>
</dbReference>
<dbReference type="InterPro" id="IPR012944">
    <property type="entry name" value="SusD_RagB_dom"/>
</dbReference>
<evidence type="ECO:0000256" key="4">
    <source>
        <dbReference type="ARBA" id="ARBA00023136"/>
    </source>
</evidence>
<evidence type="ECO:0000313" key="8">
    <source>
        <dbReference type="EMBL" id="AWG22232.1"/>
    </source>
</evidence>
<feature type="domain" description="RagB/SusD" evidence="6">
    <location>
        <begin position="270"/>
        <end position="593"/>
    </location>
</feature>
<dbReference type="SUPFAM" id="SSF48452">
    <property type="entry name" value="TPR-like"/>
    <property type="match status" value="1"/>
</dbReference>
<gene>
    <name evidence="8" type="ORF">FFWV33_12250</name>
</gene>
<organism evidence="8 9">
    <name type="scientific">Flavobacterium faecale</name>
    <dbReference type="NCBI Taxonomy" id="1355330"/>
    <lineage>
        <taxon>Bacteria</taxon>
        <taxon>Pseudomonadati</taxon>
        <taxon>Bacteroidota</taxon>
        <taxon>Flavobacteriia</taxon>
        <taxon>Flavobacteriales</taxon>
        <taxon>Flavobacteriaceae</taxon>
        <taxon>Flavobacterium</taxon>
    </lineage>
</organism>
<evidence type="ECO:0008006" key="10">
    <source>
        <dbReference type="Google" id="ProtNLM"/>
    </source>
</evidence>
<dbReference type="RefSeq" id="WP_108741161.1">
    <property type="nucleotide sequence ID" value="NZ_CP020918.1"/>
</dbReference>
<accession>A0A2S1LEN1</accession>
<evidence type="ECO:0000313" key="9">
    <source>
        <dbReference type="Proteomes" id="UP000244527"/>
    </source>
</evidence>
<dbReference type="EMBL" id="CP020918">
    <property type="protein sequence ID" value="AWG22232.1"/>
    <property type="molecule type" value="Genomic_DNA"/>
</dbReference>
<comment type="subcellular location">
    <subcellularLocation>
        <location evidence="1">Cell outer membrane</location>
    </subcellularLocation>
</comment>
<reference evidence="8 9" key="1">
    <citation type="submission" date="2017-04" db="EMBL/GenBank/DDBJ databases">
        <title>Compelte genome sequence of WV33.</title>
        <authorList>
            <person name="Lee P.C."/>
        </authorList>
    </citation>
    <scope>NUCLEOTIDE SEQUENCE [LARGE SCALE GENOMIC DNA]</scope>
    <source>
        <strain evidence="8 9">WV33</strain>
    </source>
</reference>
<dbReference type="Pfam" id="PF07980">
    <property type="entry name" value="SusD_RagB"/>
    <property type="match status" value="1"/>
</dbReference>
<evidence type="ECO:0000256" key="2">
    <source>
        <dbReference type="ARBA" id="ARBA00006275"/>
    </source>
</evidence>
<dbReference type="Gene3D" id="1.25.40.390">
    <property type="match status" value="1"/>
</dbReference>
<keyword evidence="5" id="KW-0998">Cell outer membrane</keyword>
<keyword evidence="4" id="KW-0472">Membrane</keyword>
<feature type="domain" description="SusD-like N-terminal" evidence="7">
    <location>
        <begin position="25"/>
        <end position="230"/>
    </location>
</feature>
<dbReference type="OrthoDB" id="5694214at2"/>
<evidence type="ECO:0000256" key="1">
    <source>
        <dbReference type="ARBA" id="ARBA00004442"/>
    </source>
</evidence>
<evidence type="ECO:0000259" key="6">
    <source>
        <dbReference type="Pfam" id="PF07980"/>
    </source>
</evidence>
<protein>
    <recommendedName>
        <fullName evidence="10">RagB/SusD family nutrient uptake outer membrane protein</fullName>
    </recommendedName>
</protein>
<proteinExistence type="inferred from homology"/>
<dbReference type="PROSITE" id="PS51257">
    <property type="entry name" value="PROKAR_LIPOPROTEIN"/>
    <property type="match status" value="1"/>
</dbReference>
<keyword evidence="9" id="KW-1185">Reference proteome</keyword>
<dbReference type="Pfam" id="PF14322">
    <property type="entry name" value="SusD-like_3"/>
    <property type="match status" value="1"/>
</dbReference>
<dbReference type="InterPro" id="IPR033985">
    <property type="entry name" value="SusD-like_N"/>
</dbReference>
<evidence type="ECO:0000259" key="7">
    <source>
        <dbReference type="Pfam" id="PF14322"/>
    </source>
</evidence>
<evidence type="ECO:0000256" key="3">
    <source>
        <dbReference type="ARBA" id="ARBA00022729"/>
    </source>
</evidence>
<dbReference type="KEGG" id="ffa:FFWV33_12250"/>
<dbReference type="GO" id="GO:0009279">
    <property type="term" value="C:cell outer membrane"/>
    <property type="evidence" value="ECO:0007669"/>
    <property type="project" value="UniProtKB-SubCell"/>
</dbReference>
<evidence type="ECO:0000256" key="5">
    <source>
        <dbReference type="ARBA" id="ARBA00023237"/>
    </source>
</evidence>
<dbReference type="Proteomes" id="UP000244527">
    <property type="component" value="Chromosome"/>
</dbReference>